<gene>
    <name evidence="2" type="ORF">J2S15_000712</name>
</gene>
<evidence type="ECO:0000256" key="1">
    <source>
        <dbReference type="SAM" id="Coils"/>
    </source>
</evidence>
<comment type="caution">
    <text evidence="2">The sequence shown here is derived from an EMBL/GenBank/DDBJ whole genome shotgun (WGS) entry which is preliminary data.</text>
</comment>
<dbReference type="EMBL" id="JAUSUR010000001">
    <property type="protein sequence ID" value="MDQ0359981.1"/>
    <property type="molecule type" value="Genomic_DNA"/>
</dbReference>
<proteinExistence type="predicted"/>
<reference evidence="2 3" key="1">
    <citation type="submission" date="2023-07" db="EMBL/GenBank/DDBJ databases">
        <title>Genomic Encyclopedia of Type Strains, Phase IV (KMG-IV): sequencing the most valuable type-strain genomes for metagenomic binning, comparative biology and taxonomic classification.</title>
        <authorList>
            <person name="Goeker M."/>
        </authorList>
    </citation>
    <scope>NUCLEOTIDE SEQUENCE [LARGE SCALE GENOMIC DNA]</scope>
    <source>
        <strain evidence="2 3">DSM 16784</strain>
    </source>
</reference>
<protein>
    <submittedName>
        <fullName evidence="2">Uncharacterized protein</fullName>
    </submittedName>
</protein>
<dbReference type="RefSeq" id="WP_307405541.1">
    <property type="nucleotide sequence ID" value="NZ_JAUSUR010000001.1"/>
</dbReference>
<organism evidence="2 3">
    <name type="scientific">Breznakia pachnodae</name>
    <dbReference type="NCBI Taxonomy" id="265178"/>
    <lineage>
        <taxon>Bacteria</taxon>
        <taxon>Bacillati</taxon>
        <taxon>Bacillota</taxon>
        <taxon>Erysipelotrichia</taxon>
        <taxon>Erysipelotrichales</taxon>
        <taxon>Erysipelotrichaceae</taxon>
        <taxon>Breznakia</taxon>
    </lineage>
</organism>
<keyword evidence="3" id="KW-1185">Reference proteome</keyword>
<evidence type="ECO:0000313" key="3">
    <source>
        <dbReference type="Proteomes" id="UP001230220"/>
    </source>
</evidence>
<feature type="coiled-coil region" evidence="1">
    <location>
        <begin position="52"/>
        <end position="86"/>
    </location>
</feature>
<sequence>MSGQLGSWKTVQKSCRFTSEEVEFIQSNFGSYYNNSFNNCLSNMIYRFYYHKEEMDKEVSSTKKELEELKKEIVKYKEILSNLKRIENSVNSALYCAKDLDNVLQKNEKD</sequence>
<dbReference type="Proteomes" id="UP001230220">
    <property type="component" value="Unassembled WGS sequence"/>
</dbReference>
<name>A0ABU0DZH4_9FIRM</name>
<evidence type="ECO:0000313" key="2">
    <source>
        <dbReference type="EMBL" id="MDQ0359981.1"/>
    </source>
</evidence>
<keyword evidence="1" id="KW-0175">Coiled coil</keyword>
<accession>A0ABU0DZH4</accession>